<sequence>MVTSESHVQRSMPLDSQQGNRWPELLASRLRSDAGIDEVVAAIMAIWLESAAALDPIIGERGVAALLNRSLKLVSASHPWLAAGRGGALDAVDPAALEAALLLRPSAEAADGGAALFQAFRDLLVSLVGTALTTRLLHSVWTPSTGDTPAQDLLP</sequence>
<dbReference type="EMBL" id="JACHGB010000002">
    <property type="protein sequence ID" value="MBB5271096.1"/>
    <property type="molecule type" value="Genomic_DNA"/>
</dbReference>
<evidence type="ECO:0000313" key="1">
    <source>
        <dbReference type="EMBL" id="MBB5271096.1"/>
    </source>
</evidence>
<dbReference type="Proteomes" id="UP000532440">
    <property type="component" value="Unassembled WGS sequence"/>
</dbReference>
<comment type="caution">
    <text evidence="1">The sequence shown here is derived from an EMBL/GenBank/DDBJ whole genome shotgun (WGS) entry which is preliminary data.</text>
</comment>
<name>A0A7W8HFK2_9BURK</name>
<reference evidence="1 2" key="1">
    <citation type="submission" date="2020-08" db="EMBL/GenBank/DDBJ databases">
        <title>Genomic Encyclopedia of Type Strains, Phase IV (KMG-IV): sequencing the most valuable type-strain genomes for metagenomic binning, comparative biology and taxonomic classification.</title>
        <authorList>
            <person name="Goeker M."/>
        </authorList>
    </citation>
    <scope>NUCLEOTIDE SEQUENCE [LARGE SCALE GENOMIC DNA]</scope>
    <source>
        <strain evidence="1 2">DSM 29781</strain>
    </source>
</reference>
<accession>A0A7W8HFK2</accession>
<gene>
    <name evidence="1" type="ORF">HNQ70_001100</name>
</gene>
<dbReference type="RefSeq" id="WP_183965060.1">
    <property type="nucleotide sequence ID" value="NZ_BAABEW010000017.1"/>
</dbReference>
<proteinExistence type="predicted"/>
<dbReference type="AlphaFoldDB" id="A0A7W8HFK2"/>
<organism evidence="1 2">
    <name type="scientific">Quisquiliibacterium transsilvanicum</name>
    <dbReference type="NCBI Taxonomy" id="1549638"/>
    <lineage>
        <taxon>Bacteria</taxon>
        <taxon>Pseudomonadati</taxon>
        <taxon>Pseudomonadota</taxon>
        <taxon>Betaproteobacteria</taxon>
        <taxon>Burkholderiales</taxon>
        <taxon>Burkholderiaceae</taxon>
        <taxon>Quisquiliibacterium</taxon>
    </lineage>
</organism>
<protein>
    <submittedName>
        <fullName evidence="1">Uncharacterized protein</fullName>
    </submittedName>
</protein>
<keyword evidence="2" id="KW-1185">Reference proteome</keyword>
<evidence type="ECO:0000313" key="2">
    <source>
        <dbReference type="Proteomes" id="UP000532440"/>
    </source>
</evidence>